<sequence length="235" mass="26758">LQAQFGDEYLSQARMVSWPKSCREGRDRVENEPHDRRPGSAVNPDNVLDIGELIRANRRITVLELSREVGINVGSVEEILHNEVVDSTVSARWVPRLLTTECRERLSVAVNSNLQQYEREEPKFLDSVVTCDEIWVHFFTPESKRATGMIIATVFWDSKDVLHLGFLAGQKAVNAQPMKVFLGTKRFQNNGEVIAGVRPWIQEPAKTFPETGIKKLPESWHKCVAANRDYVEKQC</sequence>
<reference evidence="3" key="1">
    <citation type="submission" date="2020-01" db="EMBL/GenBank/DDBJ databases">
        <title>Draft genome sequence of the Termite Coptotermes fromosanus.</title>
        <authorList>
            <person name="Itakura S."/>
            <person name="Yosikawa Y."/>
            <person name="Umezawa K."/>
        </authorList>
    </citation>
    <scope>NUCLEOTIDE SEQUENCE [LARGE SCALE GENOMIC DNA]</scope>
</reference>
<feature type="non-terminal residue" evidence="2">
    <location>
        <position position="1"/>
    </location>
</feature>
<dbReference type="GO" id="GO:0003676">
    <property type="term" value="F:nucleic acid binding"/>
    <property type="evidence" value="ECO:0007669"/>
    <property type="project" value="InterPro"/>
</dbReference>
<dbReference type="Proteomes" id="UP000502823">
    <property type="component" value="Unassembled WGS sequence"/>
</dbReference>
<evidence type="ECO:0008006" key="4">
    <source>
        <dbReference type="Google" id="ProtNLM"/>
    </source>
</evidence>
<dbReference type="Gene3D" id="3.30.420.10">
    <property type="entry name" value="Ribonuclease H-like superfamily/Ribonuclease H"/>
    <property type="match status" value="1"/>
</dbReference>
<name>A0A6L2Q4C1_COPFO</name>
<feature type="compositionally biased region" description="Basic and acidic residues" evidence="1">
    <location>
        <begin position="24"/>
        <end position="38"/>
    </location>
</feature>
<gene>
    <name evidence="2" type="ORF">Cfor_00700</name>
</gene>
<dbReference type="PANTHER" id="PTHR46060">
    <property type="entry name" value="MARINER MOS1 TRANSPOSASE-LIKE PROTEIN"/>
    <property type="match status" value="1"/>
</dbReference>
<protein>
    <recommendedName>
        <fullName evidence="4">Mos1 transposase HTH domain-containing protein</fullName>
    </recommendedName>
</protein>
<dbReference type="EMBL" id="BLKM01000887">
    <property type="protein sequence ID" value="GFG39224.1"/>
    <property type="molecule type" value="Genomic_DNA"/>
</dbReference>
<comment type="caution">
    <text evidence="2">The sequence shown here is derived from an EMBL/GenBank/DDBJ whole genome shotgun (WGS) entry which is preliminary data.</text>
</comment>
<dbReference type="AlphaFoldDB" id="A0A6L2Q4C1"/>
<dbReference type="InterPro" id="IPR052709">
    <property type="entry name" value="Transposase-MT_Hybrid"/>
</dbReference>
<feature type="region of interest" description="Disordered" evidence="1">
    <location>
        <begin position="24"/>
        <end position="43"/>
    </location>
</feature>
<dbReference type="InParanoid" id="A0A6L2Q4C1"/>
<feature type="non-terminal residue" evidence="2">
    <location>
        <position position="235"/>
    </location>
</feature>
<evidence type="ECO:0000313" key="2">
    <source>
        <dbReference type="EMBL" id="GFG39224.1"/>
    </source>
</evidence>
<dbReference type="InterPro" id="IPR036397">
    <property type="entry name" value="RNaseH_sf"/>
</dbReference>
<evidence type="ECO:0000313" key="3">
    <source>
        <dbReference type="Proteomes" id="UP000502823"/>
    </source>
</evidence>
<proteinExistence type="predicted"/>
<keyword evidence="3" id="KW-1185">Reference proteome</keyword>
<accession>A0A6L2Q4C1</accession>
<dbReference type="PANTHER" id="PTHR46060:SF1">
    <property type="entry name" value="MARINER MOS1 TRANSPOSASE-LIKE PROTEIN"/>
    <property type="match status" value="1"/>
</dbReference>
<evidence type="ECO:0000256" key="1">
    <source>
        <dbReference type="SAM" id="MobiDB-lite"/>
    </source>
</evidence>
<dbReference type="OrthoDB" id="10017160at2759"/>
<organism evidence="2 3">
    <name type="scientific">Coptotermes formosanus</name>
    <name type="common">Formosan subterranean termite</name>
    <dbReference type="NCBI Taxonomy" id="36987"/>
    <lineage>
        <taxon>Eukaryota</taxon>
        <taxon>Metazoa</taxon>
        <taxon>Ecdysozoa</taxon>
        <taxon>Arthropoda</taxon>
        <taxon>Hexapoda</taxon>
        <taxon>Insecta</taxon>
        <taxon>Pterygota</taxon>
        <taxon>Neoptera</taxon>
        <taxon>Polyneoptera</taxon>
        <taxon>Dictyoptera</taxon>
        <taxon>Blattodea</taxon>
        <taxon>Blattoidea</taxon>
        <taxon>Termitoidae</taxon>
        <taxon>Rhinotermitidae</taxon>
        <taxon>Coptotermes</taxon>
    </lineage>
</organism>